<accession>A0A6C0LNR1</accession>
<dbReference type="EMBL" id="MN740532">
    <property type="protein sequence ID" value="QHU31645.1"/>
    <property type="molecule type" value="Genomic_DNA"/>
</dbReference>
<dbReference type="CDD" id="cd00761">
    <property type="entry name" value="Glyco_tranf_GTA_type"/>
    <property type="match status" value="1"/>
</dbReference>
<dbReference type="Pfam" id="PF00535">
    <property type="entry name" value="Glycos_transf_2"/>
    <property type="match status" value="1"/>
</dbReference>
<organism evidence="2">
    <name type="scientific">viral metagenome</name>
    <dbReference type="NCBI Taxonomy" id="1070528"/>
    <lineage>
        <taxon>unclassified sequences</taxon>
        <taxon>metagenomes</taxon>
        <taxon>organismal metagenomes</taxon>
    </lineage>
</organism>
<dbReference type="SUPFAM" id="SSF53448">
    <property type="entry name" value="Nucleotide-diphospho-sugar transferases"/>
    <property type="match status" value="1"/>
</dbReference>
<dbReference type="PANTHER" id="PTHR22916:SF3">
    <property type="entry name" value="UDP-GLCNAC:BETAGAL BETA-1,3-N-ACETYLGLUCOSAMINYLTRANSFERASE-LIKE PROTEIN 1"/>
    <property type="match status" value="1"/>
</dbReference>
<sequence>MDYTKIANERYSAGVFINKPADGPSIEVILNKTFVDKVPFISVVIPIYNQEGIIERNLRSVLETITETPYEMILILDSCSDSSEDKVLGIFMDGGLPALLTNVVMMRSLAPLFETAADNLGFLCSRGEYILEIQADMLMVEHGFNMTLLRPFLKLNEPLIAVSGRSCHGLTYSEGVGKMGAAVEAPLNAYLDRGVLYVGETCNRGPIILRRKMVEELGYLDEINYFLDYSEHDLFTRARILKSWLCGYAPMEFISPCSDGSTRKPRDPVNQAVFAAKSAVYDRRQGFMYKWLANSPEPFPIRIIPIQ</sequence>
<dbReference type="GO" id="GO:0016758">
    <property type="term" value="F:hexosyltransferase activity"/>
    <property type="evidence" value="ECO:0007669"/>
    <property type="project" value="UniProtKB-ARBA"/>
</dbReference>
<dbReference type="PANTHER" id="PTHR22916">
    <property type="entry name" value="GLYCOSYLTRANSFERASE"/>
    <property type="match status" value="1"/>
</dbReference>
<name>A0A6C0LNR1_9ZZZZ</name>
<evidence type="ECO:0000313" key="2">
    <source>
        <dbReference type="EMBL" id="QHU31645.1"/>
    </source>
</evidence>
<dbReference type="Gene3D" id="3.90.550.10">
    <property type="entry name" value="Spore Coat Polysaccharide Biosynthesis Protein SpsA, Chain A"/>
    <property type="match status" value="1"/>
</dbReference>
<protein>
    <recommendedName>
        <fullName evidence="1">Glycosyltransferase 2-like domain-containing protein</fullName>
    </recommendedName>
</protein>
<dbReference type="AlphaFoldDB" id="A0A6C0LNR1"/>
<feature type="domain" description="Glycosyltransferase 2-like" evidence="1">
    <location>
        <begin position="42"/>
        <end position="139"/>
    </location>
</feature>
<proteinExistence type="predicted"/>
<reference evidence="2" key="1">
    <citation type="journal article" date="2020" name="Nature">
        <title>Giant virus diversity and host interactions through global metagenomics.</title>
        <authorList>
            <person name="Schulz F."/>
            <person name="Roux S."/>
            <person name="Paez-Espino D."/>
            <person name="Jungbluth S."/>
            <person name="Walsh D.A."/>
            <person name="Denef V.J."/>
            <person name="McMahon K.D."/>
            <person name="Konstantinidis K.T."/>
            <person name="Eloe-Fadrosh E.A."/>
            <person name="Kyrpides N.C."/>
            <person name="Woyke T."/>
        </authorList>
    </citation>
    <scope>NUCLEOTIDE SEQUENCE</scope>
    <source>
        <strain evidence="2">GVMAG-M-3300027963-41</strain>
    </source>
</reference>
<evidence type="ECO:0000259" key="1">
    <source>
        <dbReference type="Pfam" id="PF00535"/>
    </source>
</evidence>
<dbReference type="InterPro" id="IPR001173">
    <property type="entry name" value="Glyco_trans_2-like"/>
</dbReference>
<dbReference type="InterPro" id="IPR029044">
    <property type="entry name" value="Nucleotide-diphossugar_trans"/>
</dbReference>